<proteinExistence type="predicted"/>
<dbReference type="EMBL" id="SSTM01000007">
    <property type="protein sequence ID" value="TJW09712.1"/>
    <property type="molecule type" value="Genomic_DNA"/>
</dbReference>
<keyword evidence="4" id="KW-0472">Membrane</keyword>
<dbReference type="InterPro" id="IPR036388">
    <property type="entry name" value="WH-like_DNA-bd_sf"/>
</dbReference>
<dbReference type="PRINTS" id="PR00038">
    <property type="entry name" value="HTHLUXR"/>
</dbReference>
<dbReference type="GO" id="GO:0006355">
    <property type="term" value="P:regulation of DNA-templated transcription"/>
    <property type="evidence" value="ECO:0007669"/>
    <property type="project" value="InterPro"/>
</dbReference>
<evidence type="ECO:0000256" key="1">
    <source>
        <dbReference type="ARBA" id="ARBA00023015"/>
    </source>
</evidence>
<evidence type="ECO:0000256" key="2">
    <source>
        <dbReference type="ARBA" id="ARBA00023125"/>
    </source>
</evidence>
<dbReference type="InterPro" id="IPR016032">
    <property type="entry name" value="Sig_transdc_resp-reg_C-effctor"/>
</dbReference>
<evidence type="ECO:0000313" key="7">
    <source>
        <dbReference type="EMBL" id="TJW09712.1"/>
    </source>
</evidence>
<evidence type="ECO:0000256" key="4">
    <source>
        <dbReference type="SAM" id="Phobius"/>
    </source>
</evidence>
<dbReference type="GeneID" id="93357568"/>
<evidence type="ECO:0000256" key="3">
    <source>
        <dbReference type="ARBA" id="ARBA00023163"/>
    </source>
</evidence>
<accession>A0A3N0A999</accession>
<sequence length="504" mass="53453">MDYRNTREEGDGSTVTAVAEGLFPIRFFGFGFFWAWLFLAGVTPSPLIGAPFCFGGAPFEMVELSVRALWLVLVLLLARRLASVPGQYLLLAIGVGASALAAPLVLMWGDNPVAVSLSAVAAGAGEVSLFLLWLCFFGYMKLGETFVLLVGSYAIGSLLFLLVAGLGLNAMALFSVLFPLLSGAAFVLSQRLGRAQDGSGLFRAAGAPPSPLRASWGQWGRIGAALALYSFAFSLSCGIALFAGGEESRLFTVEPVAMVVLGIGCGVFFKKARHPERPYGLYRIVAPLIGLGFLLMVLPGAPRVAGGFCVALGYVLFELLILNDCCNIVKANDASLLRVMAVARLIITIGMFLGWLVVFGAASLFGASAVAFELAALGLFVALVAVSLVLTERELATFATLADDRALSEAGIAGPTQEELVRGFAEACGLSRREGEVAFYLLAGRTTSFAAEKLFIAESTVRAHVHGIYRKCDVHSRMELMDAFDEYRTSEDAEQGQAESRGGA</sequence>
<dbReference type="CDD" id="cd06170">
    <property type="entry name" value="LuxR_C_like"/>
    <property type="match status" value="1"/>
</dbReference>
<dbReference type="PROSITE" id="PS50043">
    <property type="entry name" value="HTH_LUXR_2"/>
    <property type="match status" value="1"/>
</dbReference>
<dbReference type="Proteomes" id="UP000309454">
    <property type="component" value="Unassembled WGS sequence"/>
</dbReference>
<dbReference type="SMART" id="SM00421">
    <property type="entry name" value="HTH_LUXR"/>
    <property type="match status" value="1"/>
</dbReference>
<dbReference type="EMBL" id="JACHYA010000001">
    <property type="protein sequence ID" value="MBB3170834.1"/>
    <property type="molecule type" value="Genomic_DNA"/>
</dbReference>
<keyword evidence="8" id="KW-1185">Reference proteome</keyword>
<feature type="transmembrane region" description="Helical" evidence="4">
    <location>
        <begin position="335"/>
        <end position="358"/>
    </location>
</feature>
<dbReference type="Pfam" id="PF00196">
    <property type="entry name" value="GerE"/>
    <property type="match status" value="1"/>
</dbReference>
<feature type="transmembrane region" description="Helical" evidence="4">
    <location>
        <begin position="146"/>
        <end position="164"/>
    </location>
</feature>
<dbReference type="GO" id="GO:0003677">
    <property type="term" value="F:DNA binding"/>
    <property type="evidence" value="ECO:0007669"/>
    <property type="project" value="UniProtKB-KW"/>
</dbReference>
<protein>
    <submittedName>
        <fullName evidence="6">DNA-binding CsgD family transcriptional regulator</fullName>
    </submittedName>
</protein>
<evidence type="ECO:0000313" key="6">
    <source>
        <dbReference type="EMBL" id="MBB3170834.1"/>
    </source>
</evidence>
<feature type="transmembrane region" description="Helical" evidence="4">
    <location>
        <begin position="21"/>
        <end position="42"/>
    </location>
</feature>
<feature type="transmembrane region" description="Helical" evidence="4">
    <location>
        <begin position="281"/>
        <end position="298"/>
    </location>
</feature>
<dbReference type="AlphaFoldDB" id="A0A3N0A999"/>
<keyword evidence="4" id="KW-0812">Transmembrane</keyword>
<evidence type="ECO:0000313" key="9">
    <source>
        <dbReference type="Proteomes" id="UP000530850"/>
    </source>
</evidence>
<gene>
    <name evidence="7" type="ORF">E5982_08665</name>
    <name evidence="6" type="ORF">FHR31_000614</name>
</gene>
<reference evidence="6 9" key="2">
    <citation type="submission" date="2020-08" db="EMBL/GenBank/DDBJ databases">
        <title>Sequencing the genomes of 1000 actinobacteria strains.</title>
        <authorList>
            <person name="Klenk H.-P."/>
        </authorList>
    </citation>
    <scope>NUCLEOTIDE SEQUENCE [LARGE SCALE GENOMIC DNA]</scope>
    <source>
        <strain evidence="6 9">DSM 22242</strain>
    </source>
</reference>
<comment type="caution">
    <text evidence="6">The sequence shown here is derived from an EMBL/GenBank/DDBJ whole genome shotgun (WGS) entry which is preliminary data.</text>
</comment>
<feature type="transmembrane region" description="Helical" evidence="4">
    <location>
        <begin position="304"/>
        <end position="323"/>
    </location>
</feature>
<feature type="domain" description="HTH luxR-type" evidence="5">
    <location>
        <begin position="423"/>
        <end position="488"/>
    </location>
</feature>
<dbReference type="SUPFAM" id="SSF46894">
    <property type="entry name" value="C-terminal effector domain of the bipartite response regulators"/>
    <property type="match status" value="1"/>
</dbReference>
<feature type="transmembrane region" description="Helical" evidence="4">
    <location>
        <begin position="170"/>
        <end position="188"/>
    </location>
</feature>
<feature type="transmembrane region" description="Helical" evidence="4">
    <location>
        <begin position="48"/>
        <end position="76"/>
    </location>
</feature>
<keyword evidence="1" id="KW-0805">Transcription regulation</keyword>
<evidence type="ECO:0000313" key="8">
    <source>
        <dbReference type="Proteomes" id="UP000309454"/>
    </source>
</evidence>
<name>A0A3N0A999_9ACTN</name>
<dbReference type="PANTHER" id="PTHR44688:SF16">
    <property type="entry name" value="DNA-BINDING TRANSCRIPTIONAL ACTIVATOR DEVR_DOSR"/>
    <property type="match status" value="1"/>
</dbReference>
<dbReference type="OrthoDB" id="3264440at2"/>
<organism evidence="6 9">
    <name type="scientific">Parvibacter caecicola</name>
    <dbReference type="NCBI Taxonomy" id="747645"/>
    <lineage>
        <taxon>Bacteria</taxon>
        <taxon>Bacillati</taxon>
        <taxon>Actinomycetota</taxon>
        <taxon>Coriobacteriia</taxon>
        <taxon>Coriobacteriales</taxon>
        <taxon>Coriobacteriaceae</taxon>
        <taxon>Parvibacter</taxon>
    </lineage>
</organism>
<reference evidence="7 8" key="1">
    <citation type="submission" date="2019-04" db="EMBL/GenBank/DDBJ databases">
        <title>Microbes associate with the intestines of laboratory mice.</title>
        <authorList>
            <person name="Navarre W."/>
            <person name="Wong E."/>
            <person name="Huang K.C."/>
            <person name="Tropini C."/>
            <person name="Ng K."/>
            <person name="Yu B."/>
        </authorList>
    </citation>
    <scope>NUCLEOTIDE SEQUENCE [LARGE SCALE GENOMIC DNA]</scope>
    <source>
        <strain evidence="7 8">NM48_B13</strain>
    </source>
</reference>
<keyword evidence="3" id="KW-0804">Transcription</keyword>
<feature type="transmembrane region" description="Helical" evidence="4">
    <location>
        <begin position="250"/>
        <end position="269"/>
    </location>
</feature>
<dbReference type="PANTHER" id="PTHR44688">
    <property type="entry name" value="DNA-BINDING TRANSCRIPTIONAL ACTIVATOR DEVR_DOSR"/>
    <property type="match status" value="1"/>
</dbReference>
<feature type="transmembrane region" description="Helical" evidence="4">
    <location>
        <begin position="88"/>
        <end position="108"/>
    </location>
</feature>
<dbReference type="Proteomes" id="UP000530850">
    <property type="component" value="Unassembled WGS sequence"/>
</dbReference>
<dbReference type="Gene3D" id="1.10.10.10">
    <property type="entry name" value="Winged helix-like DNA-binding domain superfamily/Winged helix DNA-binding domain"/>
    <property type="match status" value="1"/>
</dbReference>
<evidence type="ECO:0000259" key="5">
    <source>
        <dbReference type="PROSITE" id="PS50043"/>
    </source>
</evidence>
<keyword evidence="2 6" id="KW-0238">DNA-binding</keyword>
<dbReference type="RefSeq" id="WP_123186241.1">
    <property type="nucleotide sequence ID" value="NZ_CANPEU010000011.1"/>
</dbReference>
<dbReference type="InterPro" id="IPR000792">
    <property type="entry name" value="Tscrpt_reg_LuxR_C"/>
</dbReference>
<feature type="transmembrane region" description="Helical" evidence="4">
    <location>
        <begin position="364"/>
        <end position="390"/>
    </location>
</feature>
<keyword evidence="4" id="KW-1133">Transmembrane helix</keyword>
<feature type="transmembrane region" description="Helical" evidence="4">
    <location>
        <begin position="222"/>
        <end position="244"/>
    </location>
</feature>
<feature type="transmembrane region" description="Helical" evidence="4">
    <location>
        <begin position="114"/>
        <end position="139"/>
    </location>
</feature>